<dbReference type="GO" id="GO:0031965">
    <property type="term" value="C:nuclear membrane"/>
    <property type="evidence" value="ECO:0007669"/>
    <property type="project" value="UniProtKB-SubCell"/>
</dbReference>
<dbReference type="Gene3D" id="2.60.40.1080">
    <property type="match status" value="1"/>
</dbReference>
<gene>
    <name evidence="13" type="ORF">HHK36_015637</name>
</gene>
<sequence>MKDTMEQGEHGEASTGSNPCGHNGELARLVGEPHSFVAGGGDVGRWGRILQSSSLAMSGGGNAGQWGCGGGEDGKGGQVRSGSLKMFPVTLVAVLMLLLNTPSSHSASGPHIADVNLLLPHRMTHPVEYRLQGSDGCFQWSWDHHDILSVQPEYNVSSGCSTSARLKSVAPYGGRKETAVYAADLHSGTVIRCKVFIDKISRIQIFHNSVKLDLDGLATLRVRAFDSEENVFSSLVGLQFMWQLMPETEEVPHHLVHVPLKDSPLSDHNGFCGDLNIQIKLEDNGVFSDLYVVKGTGIGQEIVSVHLLEPQFEHMADNIVLTVAEAMSLDPPSPVFVIIGASVHYSLKVIRQNTPQVVALPSPHHRWSVLNSSVAQVDTMMGLAHAVNLGVTTIIVEDTRVAGHIQMSSLHVVLPDTLHLYIVPVTSSGDPVEGIEATPSAERWYLVAGQQYVIYMKVFSRGPGAQEIYITEMDDVKLHCNQSTYWETFLVPDSIAVKHGWRKSRILKATSQGLGRLTASLTYYSDHPETKEVLKVVQEVMVCNQVKFRMDERNNLSHSIHLPWAPGVHQEVELRATGGCMKTSNDYKWFSSDMATVFVSTSGVVQAKKPGQATAKVVSIFDPINYDEVFIFEYILVAHV</sequence>
<name>A0A835DGE2_TETSI</name>
<feature type="domain" description="NUP210 Ig-like" evidence="11">
    <location>
        <begin position="116"/>
        <end position="198"/>
    </location>
</feature>
<evidence type="ECO:0000259" key="10">
    <source>
        <dbReference type="Pfam" id="PF22963"/>
    </source>
</evidence>
<dbReference type="OrthoDB" id="1929576at2759"/>
<reference evidence="13 14" key="1">
    <citation type="submission" date="2020-04" db="EMBL/GenBank/DDBJ databases">
        <title>Plant Genome Project.</title>
        <authorList>
            <person name="Zhang R.-G."/>
        </authorList>
    </citation>
    <scope>NUCLEOTIDE SEQUENCE [LARGE SCALE GENOMIC DNA]</scope>
    <source>
        <strain evidence="13">YNK0</strain>
        <tissue evidence="13">Leaf</tissue>
    </source>
</reference>
<feature type="region of interest" description="Disordered" evidence="9">
    <location>
        <begin position="1"/>
        <end position="26"/>
    </location>
</feature>
<keyword evidence="14" id="KW-1185">Reference proteome</keyword>
<dbReference type="SUPFAM" id="SSF49373">
    <property type="entry name" value="Invasin/intimin cell-adhesion fragments"/>
    <property type="match status" value="1"/>
</dbReference>
<dbReference type="OMA" id="CAKESSD"/>
<evidence type="ECO:0000256" key="2">
    <source>
        <dbReference type="ARBA" id="ARBA00007313"/>
    </source>
</evidence>
<dbReference type="AlphaFoldDB" id="A0A835DGE2"/>
<evidence type="ECO:0000313" key="13">
    <source>
        <dbReference type="EMBL" id="KAF8399767.1"/>
    </source>
</evidence>
<dbReference type="Proteomes" id="UP000655225">
    <property type="component" value="Unassembled WGS sequence"/>
</dbReference>
<evidence type="ECO:0000256" key="6">
    <source>
        <dbReference type="ARBA" id="ARBA00023136"/>
    </source>
</evidence>
<evidence type="ECO:0000259" key="12">
    <source>
        <dbReference type="Pfam" id="PF22969"/>
    </source>
</evidence>
<dbReference type="PANTHER" id="PTHR23019:SF0">
    <property type="entry name" value="NUCLEAR PORE MEMBRANE GLYCOPROTEIN 210"/>
    <property type="match status" value="1"/>
</dbReference>
<dbReference type="EMBL" id="JABCRI010000010">
    <property type="protein sequence ID" value="KAF8399767.1"/>
    <property type="molecule type" value="Genomic_DNA"/>
</dbReference>
<protein>
    <recommendedName>
        <fullName evidence="15">BIG2 domain-containing protein</fullName>
    </recommendedName>
</protein>
<organism evidence="13 14">
    <name type="scientific">Tetracentron sinense</name>
    <name type="common">Spur-leaf</name>
    <dbReference type="NCBI Taxonomy" id="13715"/>
    <lineage>
        <taxon>Eukaryota</taxon>
        <taxon>Viridiplantae</taxon>
        <taxon>Streptophyta</taxon>
        <taxon>Embryophyta</taxon>
        <taxon>Tracheophyta</taxon>
        <taxon>Spermatophyta</taxon>
        <taxon>Magnoliopsida</taxon>
        <taxon>Trochodendrales</taxon>
        <taxon>Trochodendraceae</taxon>
        <taxon>Tetracentron</taxon>
    </lineage>
</organism>
<feature type="compositionally biased region" description="Basic and acidic residues" evidence="9">
    <location>
        <begin position="1"/>
        <end position="12"/>
    </location>
</feature>
<keyword evidence="3" id="KW-0812">Transmembrane</keyword>
<evidence type="ECO:0000256" key="8">
    <source>
        <dbReference type="ARBA" id="ARBA00023242"/>
    </source>
</evidence>
<keyword evidence="4" id="KW-0732">Signal</keyword>
<evidence type="ECO:0000259" key="11">
    <source>
        <dbReference type="Pfam" id="PF22967"/>
    </source>
</evidence>
<dbReference type="Pfam" id="PF22969">
    <property type="entry name" value="Ig_NUP210_2nd"/>
    <property type="match status" value="1"/>
</dbReference>
<evidence type="ECO:0008006" key="15">
    <source>
        <dbReference type="Google" id="ProtNLM"/>
    </source>
</evidence>
<proteinExistence type="inferred from homology"/>
<keyword evidence="8" id="KW-0539">Nucleus</keyword>
<evidence type="ECO:0000256" key="5">
    <source>
        <dbReference type="ARBA" id="ARBA00022989"/>
    </source>
</evidence>
<dbReference type="InterPro" id="IPR008964">
    <property type="entry name" value="Invasin/intimin_cell_adhesion"/>
</dbReference>
<evidence type="ECO:0000256" key="3">
    <source>
        <dbReference type="ARBA" id="ARBA00022692"/>
    </source>
</evidence>
<comment type="caution">
    <text evidence="13">The sequence shown here is derived from an EMBL/GenBank/DDBJ whole genome shotgun (WGS) entry which is preliminary data.</text>
</comment>
<evidence type="ECO:0000256" key="1">
    <source>
        <dbReference type="ARBA" id="ARBA00004590"/>
    </source>
</evidence>
<dbReference type="Pfam" id="PF22967">
    <property type="entry name" value="Ig_NUP210_1st"/>
    <property type="match status" value="1"/>
</dbReference>
<keyword evidence="7" id="KW-0325">Glycoprotein</keyword>
<accession>A0A835DGE2</accession>
<dbReference type="InterPro" id="IPR045197">
    <property type="entry name" value="NUP210-like"/>
</dbReference>
<feature type="domain" description="NUP210 Ig-like" evidence="10">
    <location>
        <begin position="327"/>
        <end position="403"/>
    </location>
</feature>
<dbReference type="InterPro" id="IPR055096">
    <property type="entry name" value="Ig_NUP210_1st"/>
</dbReference>
<dbReference type="InterPro" id="IPR055098">
    <property type="entry name" value="Ig_NUP210_3rd"/>
</dbReference>
<evidence type="ECO:0000313" key="14">
    <source>
        <dbReference type="Proteomes" id="UP000655225"/>
    </source>
</evidence>
<comment type="similarity">
    <text evidence="2">Belongs to the NUP210 family.</text>
</comment>
<evidence type="ECO:0000256" key="7">
    <source>
        <dbReference type="ARBA" id="ARBA00023180"/>
    </source>
</evidence>
<keyword evidence="5" id="KW-1133">Transmembrane helix</keyword>
<evidence type="ECO:0000256" key="9">
    <source>
        <dbReference type="SAM" id="MobiDB-lite"/>
    </source>
</evidence>
<dbReference type="InterPro" id="IPR055097">
    <property type="entry name" value="Ig_NUP210_2nd"/>
</dbReference>
<dbReference type="Pfam" id="PF22963">
    <property type="entry name" value="Ig_NUP210_3rd"/>
    <property type="match status" value="1"/>
</dbReference>
<keyword evidence="6" id="KW-0472">Membrane</keyword>
<comment type="subcellular location">
    <subcellularLocation>
        <location evidence="1">Nucleus membrane</location>
        <topology evidence="1">Single-pass membrane protein</topology>
    </subcellularLocation>
</comment>
<dbReference type="PANTHER" id="PTHR23019">
    <property type="entry name" value="NUCLEAR PORE MEMBRANE GLYCOPROTEIN GP210-RELATED"/>
    <property type="match status" value="1"/>
</dbReference>
<evidence type="ECO:0000256" key="4">
    <source>
        <dbReference type="ARBA" id="ARBA00022729"/>
    </source>
</evidence>
<feature type="domain" description="NUP210 Ig-like" evidence="12">
    <location>
        <begin position="218"/>
        <end position="316"/>
    </location>
</feature>